<protein>
    <submittedName>
        <fullName evidence="2">Phosphoribosylaminoimidazolesuccinocarboxamide synthase</fullName>
    </submittedName>
</protein>
<keyword evidence="1" id="KW-0472">Membrane</keyword>
<comment type="caution">
    <text evidence="2">The sequence shown here is derived from an EMBL/GenBank/DDBJ whole genome shotgun (WGS) entry which is preliminary data.</text>
</comment>
<dbReference type="EMBL" id="VJVZ01000009">
    <property type="protein sequence ID" value="TRW23260.1"/>
    <property type="molecule type" value="Genomic_DNA"/>
</dbReference>
<proteinExistence type="predicted"/>
<keyword evidence="3" id="KW-1185">Reference proteome</keyword>
<evidence type="ECO:0000256" key="1">
    <source>
        <dbReference type="SAM" id="Phobius"/>
    </source>
</evidence>
<gene>
    <name evidence="2" type="ORF">FMM05_13760</name>
</gene>
<dbReference type="Proteomes" id="UP000320643">
    <property type="component" value="Unassembled WGS sequence"/>
</dbReference>
<evidence type="ECO:0000313" key="3">
    <source>
        <dbReference type="Proteomes" id="UP000320643"/>
    </source>
</evidence>
<reference evidence="2 3" key="1">
    <citation type="submission" date="2019-07" db="EMBL/GenBank/DDBJ databases">
        <title>Flavobacterium sp. nov., isolated from glacier ice.</title>
        <authorList>
            <person name="Liu Q."/>
            <person name="Xin Y.-H."/>
        </authorList>
    </citation>
    <scope>NUCLEOTIDE SEQUENCE [LARGE SCALE GENOMIC DNA]</scope>
    <source>
        <strain evidence="2 3">ZT4R6</strain>
    </source>
</reference>
<dbReference type="RefSeq" id="WP_143373977.1">
    <property type="nucleotide sequence ID" value="NZ_VJVZ01000009.1"/>
</dbReference>
<dbReference type="OrthoDB" id="663679at2"/>
<keyword evidence="1" id="KW-1133">Transmembrane helix</keyword>
<accession>A0A552UYM2</accession>
<feature type="transmembrane region" description="Helical" evidence="1">
    <location>
        <begin position="39"/>
        <end position="56"/>
    </location>
</feature>
<keyword evidence="1" id="KW-0812">Transmembrane</keyword>
<sequence length="162" mass="18340">MEEKVFRTKTGYCHILPDKIVLTRDGVVGDLSKIAVGNSIVRILFIYGTLAAYFLYRAYNEFAVGQNVWAFLYLAMAVFLLFAVLRSKDNSGTPVIERSAIKEVVLKKAVKGVTRGYFEVYFSDKNNKLKKRLIMLPGSLTDGDNETEKAVRMMRKEGLLKN</sequence>
<evidence type="ECO:0000313" key="2">
    <source>
        <dbReference type="EMBL" id="TRW23260.1"/>
    </source>
</evidence>
<name>A0A552UYM2_9FLAO</name>
<organism evidence="2 3">
    <name type="scientific">Flavobacterium zepuense</name>
    <dbReference type="NCBI Taxonomy" id="2593302"/>
    <lineage>
        <taxon>Bacteria</taxon>
        <taxon>Pseudomonadati</taxon>
        <taxon>Bacteroidota</taxon>
        <taxon>Flavobacteriia</taxon>
        <taxon>Flavobacteriales</taxon>
        <taxon>Flavobacteriaceae</taxon>
        <taxon>Flavobacterium</taxon>
    </lineage>
</organism>
<dbReference type="AlphaFoldDB" id="A0A552UYM2"/>
<feature type="transmembrane region" description="Helical" evidence="1">
    <location>
        <begin position="68"/>
        <end position="85"/>
    </location>
</feature>